<dbReference type="Pfam" id="PF14012">
    <property type="entry name" value="DUF4229"/>
    <property type="match status" value="1"/>
</dbReference>
<name>A0ABT1H4G8_9NOCA</name>
<evidence type="ECO:0000313" key="4">
    <source>
        <dbReference type="Proteomes" id="UP001205740"/>
    </source>
</evidence>
<dbReference type="InterPro" id="IPR025323">
    <property type="entry name" value="DUF4229"/>
</dbReference>
<dbReference type="EMBL" id="JAMTCG010000005">
    <property type="protein sequence ID" value="MCP2161859.1"/>
    <property type="molecule type" value="Genomic_DNA"/>
</dbReference>
<keyword evidence="2" id="KW-0812">Transmembrane</keyword>
<organism evidence="3 4">
    <name type="scientific">Williamsia serinedens</name>
    <dbReference type="NCBI Taxonomy" id="391736"/>
    <lineage>
        <taxon>Bacteria</taxon>
        <taxon>Bacillati</taxon>
        <taxon>Actinomycetota</taxon>
        <taxon>Actinomycetes</taxon>
        <taxon>Mycobacteriales</taxon>
        <taxon>Nocardiaceae</taxon>
        <taxon>Williamsia</taxon>
    </lineage>
</organism>
<dbReference type="Proteomes" id="UP001205740">
    <property type="component" value="Unassembled WGS sequence"/>
</dbReference>
<evidence type="ECO:0008006" key="5">
    <source>
        <dbReference type="Google" id="ProtNLM"/>
    </source>
</evidence>
<keyword evidence="4" id="KW-1185">Reference proteome</keyword>
<reference evidence="3 4" key="1">
    <citation type="submission" date="2022-06" db="EMBL/GenBank/DDBJ databases">
        <title>Genomic Encyclopedia of Archaeal and Bacterial Type Strains, Phase II (KMG-II): from individual species to whole genera.</title>
        <authorList>
            <person name="Goeker M."/>
        </authorList>
    </citation>
    <scope>NUCLEOTIDE SEQUENCE [LARGE SCALE GENOMIC DNA]</scope>
    <source>
        <strain evidence="3 4">DSM 45037</strain>
    </source>
</reference>
<keyword evidence="2" id="KW-1133">Transmembrane helix</keyword>
<proteinExistence type="predicted"/>
<comment type="caution">
    <text evidence="3">The sequence shown here is derived from an EMBL/GenBank/DDBJ whole genome shotgun (WGS) entry which is preliminary data.</text>
</comment>
<dbReference type="RefSeq" id="WP_253655432.1">
    <property type="nucleotide sequence ID" value="NZ_BAAAOE010000001.1"/>
</dbReference>
<evidence type="ECO:0000256" key="2">
    <source>
        <dbReference type="SAM" id="Phobius"/>
    </source>
</evidence>
<keyword evidence="2" id="KW-0472">Membrane</keyword>
<gene>
    <name evidence="3" type="ORF">LX12_003058</name>
</gene>
<evidence type="ECO:0000256" key="1">
    <source>
        <dbReference type="SAM" id="MobiDB-lite"/>
    </source>
</evidence>
<accession>A0ABT1H4G8</accession>
<feature type="transmembrane region" description="Helical" evidence="2">
    <location>
        <begin position="29"/>
        <end position="49"/>
    </location>
</feature>
<feature type="transmembrane region" description="Helical" evidence="2">
    <location>
        <begin position="61"/>
        <end position="80"/>
    </location>
</feature>
<feature type="compositionally biased region" description="Polar residues" evidence="1">
    <location>
        <begin position="1"/>
        <end position="10"/>
    </location>
</feature>
<protein>
    <recommendedName>
        <fullName evidence="5">DUF4229 domain-containing protein</fullName>
    </recommendedName>
</protein>
<sequence length="117" mass="12422">MSDTPDQTPSADRPQDAVRPGAGGRLASALALYTVVRLALVVVIAAIIYFVGKAAGTDVPILVAAIFAVIIALPLGMIAFKSLRLRVNAAIAEVDEDRRRKREALQSRLRGESGSRP</sequence>
<evidence type="ECO:0000313" key="3">
    <source>
        <dbReference type="EMBL" id="MCP2161859.1"/>
    </source>
</evidence>
<feature type="region of interest" description="Disordered" evidence="1">
    <location>
        <begin position="1"/>
        <end position="20"/>
    </location>
</feature>